<reference evidence="8" key="1">
    <citation type="submission" date="2020-10" db="EMBL/GenBank/DDBJ databases">
        <title>Microbiome of the Black Sea water column analyzed by genome centric metagenomics.</title>
        <authorList>
            <person name="Cabello-Yeves P.J."/>
            <person name="Callieri C."/>
            <person name="Picazo A."/>
            <person name="Mehrshad M."/>
            <person name="Haro-Moreno J.M."/>
            <person name="Roda-Garcia J."/>
            <person name="Dzembekova N."/>
            <person name="Slabakova V."/>
            <person name="Slabakova N."/>
            <person name="Moncheva S."/>
            <person name="Rodriguez-Valera F."/>
        </authorList>
    </citation>
    <scope>NUCLEOTIDE SEQUENCE</scope>
    <source>
        <strain evidence="8">BS30m-G43</strain>
    </source>
</reference>
<keyword evidence="3" id="KW-0997">Cell inner membrane</keyword>
<evidence type="ECO:0000313" key="9">
    <source>
        <dbReference type="Proteomes" id="UP000705230"/>
    </source>
</evidence>
<proteinExistence type="predicted"/>
<organism evidence="8 9">
    <name type="scientific">SAR86 cluster bacterium</name>
    <dbReference type="NCBI Taxonomy" id="2030880"/>
    <lineage>
        <taxon>Bacteria</taxon>
        <taxon>Pseudomonadati</taxon>
        <taxon>Pseudomonadota</taxon>
        <taxon>Gammaproteobacteria</taxon>
        <taxon>SAR86 cluster</taxon>
    </lineage>
</organism>
<protein>
    <recommendedName>
        <fullName evidence="10">Lipid A biosynthesis lauroyl acyltransferase</fullName>
    </recommendedName>
</protein>
<comment type="subcellular location">
    <subcellularLocation>
        <location evidence="1">Cell inner membrane</location>
    </subcellularLocation>
</comment>
<dbReference type="InterPro" id="IPR004960">
    <property type="entry name" value="LipA_acyltrans"/>
</dbReference>
<dbReference type="EMBL" id="JADHSG010000005">
    <property type="protein sequence ID" value="MBL6903436.1"/>
    <property type="molecule type" value="Genomic_DNA"/>
</dbReference>
<dbReference type="PANTHER" id="PTHR30606">
    <property type="entry name" value="LIPID A BIOSYNTHESIS LAUROYL ACYLTRANSFERASE"/>
    <property type="match status" value="1"/>
</dbReference>
<evidence type="ECO:0000256" key="3">
    <source>
        <dbReference type="ARBA" id="ARBA00022519"/>
    </source>
</evidence>
<evidence type="ECO:0000313" key="8">
    <source>
        <dbReference type="EMBL" id="MBL6903436.1"/>
    </source>
</evidence>
<dbReference type="GO" id="GO:0005886">
    <property type="term" value="C:plasma membrane"/>
    <property type="evidence" value="ECO:0007669"/>
    <property type="project" value="UniProtKB-SubCell"/>
</dbReference>
<gene>
    <name evidence="8" type="ORF">ISR29_04465</name>
</gene>
<keyword evidence="5 7" id="KW-0472">Membrane</keyword>
<accession>A0A937M2H0</accession>
<dbReference type="GO" id="GO:0009247">
    <property type="term" value="P:glycolipid biosynthetic process"/>
    <property type="evidence" value="ECO:0007669"/>
    <property type="project" value="UniProtKB-ARBA"/>
</dbReference>
<dbReference type="Pfam" id="PF03279">
    <property type="entry name" value="Lip_A_acyltrans"/>
    <property type="match status" value="1"/>
</dbReference>
<evidence type="ECO:0000256" key="1">
    <source>
        <dbReference type="ARBA" id="ARBA00004533"/>
    </source>
</evidence>
<keyword evidence="7" id="KW-1133">Transmembrane helix</keyword>
<dbReference type="Proteomes" id="UP000705230">
    <property type="component" value="Unassembled WGS sequence"/>
</dbReference>
<evidence type="ECO:0000256" key="6">
    <source>
        <dbReference type="ARBA" id="ARBA00023315"/>
    </source>
</evidence>
<feature type="transmembrane region" description="Helical" evidence="7">
    <location>
        <begin position="27"/>
        <end position="44"/>
    </location>
</feature>
<keyword evidence="6" id="KW-0012">Acyltransferase</keyword>
<keyword evidence="2" id="KW-1003">Cell membrane</keyword>
<sequence length="290" mass="33670">MKKKILIIIINLWKMLVYLPRFTHKPIGYLIGIVFYILPIKRNLYSKRNINLCFKDLTPNQKKKIYTKNILNTGMVIITTGIAWFWSNERINRSIKYSIKGLDSLAKEQEKGNGVLLIFKHSLHLELDSRILGMNIPVYGVERVHNSDYFDSVQSNGRLKGLKDSADKNQPIKFIRWLKTGKSVLYAIDQDYGMNSSEIIKFFGNDAATIIAPYKIVKSSKCKTYFINSYIENGSLILSLEKFDGDMTSPTNFSQSINNFIESKVKLHPDEYLWQHRRFKSTLGKDNFYK</sequence>
<feature type="transmembrane region" description="Helical" evidence="7">
    <location>
        <begin position="5"/>
        <end position="21"/>
    </location>
</feature>
<evidence type="ECO:0000256" key="5">
    <source>
        <dbReference type="ARBA" id="ARBA00023136"/>
    </source>
</evidence>
<evidence type="ECO:0008006" key="10">
    <source>
        <dbReference type="Google" id="ProtNLM"/>
    </source>
</evidence>
<keyword evidence="4" id="KW-0808">Transferase</keyword>
<evidence type="ECO:0000256" key="4">
    <source>
        <dbReference type="ARBA" id="ARBA00022679"/>
    </source>
</evidence>
<dbReference type="AlphaFoldDB" id="A0A937M2H0"/>
<comment type="caution">
    <text evidence="8">The sequence shown here is derived from an EMBL/GenBank/DDBJ whole genome shotgun (WGS) entry which is preliminary data.</text>
</comment>
<evidence type="ECO:0000256" key="2">
    <source>
        <dbReference type="ARBA" id="ARBA00022475"/>
    </source>
</evidence>
<feature type="transmembrane region" description="Helical" evidence="7">
    <location>
        <begin position="65"/>
        <end position="86"/>
    </location>
</feature>
<keyword evidence="7" id="KW-0812">Transmembrane</keyword>
<evidence type="ECO:0000256" key="7">
    <source>
        <dbReference type="SAM" id="Phobius"/>
    </source>
</evidence>
<dbReference type="CDD" id="cd07984">
    <property type="entry name" value="LPLAT_LABLAT-like"/>
    <property type="match status" value="1"/>
</dbReference>
<dbReference type="PANTHER" id="PTHR30606:SF9">
    <property type="entry name" value="LIPID A BIOSYNTHESIS LAUROYLTRANSFERASE"/>
    <property type="match status" value="1"/>
</dbReference>
<name>A0A937M2H0_9GAMM</name>
<dbReference type="GO" id="GO:0016746">
    <property type="term" value="F:acyltransferase activity"/>
    <property type="evidence" value="ECO:0007669"/>
    <property type="project" value="UniProtKB-KW"/>
</dbReference>